<feature type="transmembrane region" description="Helical" evidence="1">
    <location>
        <begin position="149"/>
        <end position="167"/>
    </location>
</feature>
<reference evidence="2 3" key="1">
    <citation type="submission" date="2020-03" db="EMBL/GenBank/DDBJ databases">
        <title>WGS of the type strain of Planosporangium spp.</title>
        <authorList>
            <person name="Thawai C."/>
        </authorList>
    </citation>
    <scope>NUCLEOTIDE SEQUENCE [LARGE SCALE GENOMIC DNA]</scope>
    <source>
        <strain evidence="2 3">TBRC 5610</strain>
    </source>
</reference>
<keyword evidence="1" id="KW-0812">Transmembrane</keyword>
<feature type="transmembrane region" description="Helical" evidence="1">
    <location>
        <begin position="122"/>
        <end position="143"/>
    </location>
</feature>
<keyword evidence="1" id="KW-1133">Transmembrane helix</keyword>
<dbReference type="EMBL" id="JAATVY010000012">
    <property type="protein sequence ID" value="NJC71546.1"/>
    <property type="molecule type" value="Genomic_DNA"/>
</dbReference>
<dbReference type="Proteomes" id="UP000722989">
    <property type="component" value="Unassembled WGS sequence"/>
</dbReference>
<accession>A0ABX0Y0F0</accession>
<name>A0ABX0Y0F0_9ACTN</name>
<evidence type="ECO:0008006" key="4">
    <source>
        <dbReference type="Google" id="ProtNLM"/>
    </source>
</evidence>
<comment type="caution">
    <text evidence="2">The sequence shown here is derived from an EMBL/GenBank/DDBJ whole genome shotgun (WGS) entry which is preliminary data.</text>
</comment>
<feature type="transmembrane region" description="Helical" evidence="1">
    <location>
        <begin position="74"/>
        <end position="101"/>
    </location>
</feature>
<evidence type="ECO:0000256" key="1">
    <source>
        <dbReference type="SAM" id="Phobius"/>
    </source>
</evidence>
<gene>
    <name evidence="2" type="ORF">HC031_17735</name>
</gene>
<keyword evidence="3" id="KW-1185">Reference proteome</keyword>
<evidence type="ECO:0000313" key="2">
    <source>
        <dbReference type="EMBL" id="NJC71546.1"/>
    </source>
</evidence>
<feature type="transmembrane region" description="Helical" evidence="1">
    <location>
        <begin position="188"/>
        <end position="212"/>
    </location>
</feature>
<sequence length="282" mass="29215">MPLPPPPGVIPLRPLTLGELLDTAVALLRRGATPLLLAGAVLGVAEQAALRPLRTAADVSVPGYLPHSDRLGQYWVLLAAGLAAEAVAIALLGGLAGHVATADLLGERPTPRQLLSLGGSRWFAVTVVALITGLVVGICALAGLLPWIFGYGLAGLAVPAVVIERRGPGGALLRSLALSVRAGLRAAAFRLVGYGAWLAVRVTLALGGPLVLYQFFGLRPWLPWAAMAIAAGVNAVAYPALACVDAVLYVEARIRTEGLDIWLGRALRRDAGSRPDLSRVAP</sequence>
<dbReference type="RefSeq" id="WP_167926452.1">
    <property type="nucleotide sequence ID" value="NZ_JAATVY010000012.1"/>
</dbReference>
<keyword evidence="1" id="KW-0472">Membrane</keyword>
<proteinExistence type="predicted"/>
<protein>
    <recommendedName>
        <fullName evidence="4">Glycerophosphoryl diester phosphodiesterase membrane domain-containing protein</fullName>
    </recommendedName>
</protein>
<organism evidence="2 3">
    <name type="scientific">Planosporangium thailandense</name>
    <dbReference type="NCBI Taxonomy" id="765197"/>
    <lineage>
        <taxon>Bacteria</taxon>
        <taxon>Bacillati</taxon>
        <taxon>Actinomycetota</taxon>
        <taxon>Actinomycetes</taxon>
        <taxon>Micromonosporales</taxon>
        <taxon>Micromonosporaceae</taxon>
        <taxon>Planosporangium</taxon>
    </lineage>
</organism>
<feature type="transmembrane region" description="Helical" evidence="1">
    <location>
        <begin position="224"/>
        <end position="250"/>
    </location>
</feature>
<evidence type="ECO:0000313" key="3">
    <source>
        <dbReference type="Proteomes" id="UP000722989"/>
    </source>
</evidence>